<keyword evidence="2" id="KW-1185">Reference proteome</keyword>
<reference evidence="1 2" key="1">
    <citation type="submission" date="2021-06" db="EMBL/GenBank/DDBJ databases">
        <title>Caerostris extrusa draft genome.</title>
        <authorList>
            <person name="Kono N."/>
            <person name="Arakawa K."/>
        </authorList>
    </citation>
    <scope>NUCLEOTIDE SEQUENCE [LARGE SCALE GENOMIC DNA]</scope>
</reference>
<comment type="caution">
    <text evidence="1">The sequence shown here is derived from an EMBL/GenBank/DDBJ whole genome shotgun (WGS) entry which is preliminary data.</text>
</comment>
<dbReference type="EMBL" id="BPLR01007156">
    <property type="protein sequence ID" value="GIY14866.1"/>
    <property type="molecule type" value="Genomic_DNA"/>
</dbReference>
<organism evidence="1 2">
    <name type="scientific">Caerostris extrusa</name>
    <name type="common">Bark spider</name>
    <name type="synonym">Caerostris bankana</name>
    <dbReference type="NCBI Taxonomy" id="172846"/>
    <lineage>
        <taxon>Eukaryota</taxon>
        <taxon>Metazoa</taxon>
        <taxon>Ecdysozoa</taxon>
        <taxon>Arthropoda</taxon>
        <taxon>Chelicerata</taxon>
        <taxon>Arachnida</taxon>
        <taxon>Araneae</taxon>
        <taxon>Araneomorphae</taxon>
        <taxon>Entelegynae</taxon>
        <taxon>Araneoidea</taxon>
        <taxon>Araneidae</taxon>
        <taxon>Caerostris</taxon>
    </lineage>
</organism>
<evidence type="ECO:0000313" key="1">
    <source>
        <dbReference type="EMBL" id="GIY14866.1"/>
    </source>
</evidence>
<dbReference type="Proteomes" id="UP001054945">
    <property type="component" value="Unassembled WGS sequence"/>
</dbReference>
<proteinExistence type="predicted"/>
<accession>A0AAV4R1B8</accession>
<protein>
    <submittedName>
        <fullName evidence="1">Phospholipase D1</fullName>
    </submittedName>
</protein>
<evidence type="ECO:0000313" key="2">
    <source>
        <dbReference type="Proteomes" id="UP001054945"/>
    </source>
</evidence>
<gene>
    <name evidence="1" type="primary">PLD1</name>
    <name evidence="1" type="ORF">CEXT_518941</name>
</gene>
<dbReference type="AlphaFoldDB" id="A0AAV4R1B8"/>
<name>A0AAV4R1B8_CAEEX</name>
<sequence>MPYSRIRDQFLPFDDPLLKRLIPGCEVELSIQDTQYKDKRCTFTNLPEIKLERDHSTRRSSMVLHINKVPKVPTFPLTTDEVKRRKDITWKMAALESYLQSVLDISKFRNFSETLEFLEIGPLSFIEELGPKSKEGFVSRRCNYRDTPFGYCGQFCGMHVCPFWKKRWLFIKEHFVGMMDTGRGQVDCILLFDRRFKVDSHKRKTRLKNGILIQNLSKIVDGATYFEAVAEVLDKAKEEIFIADWWLTPEIYLKRPTVHGHYWQLDYLPKGKRVKAYKYMFCYIKKSSLP</sequence>
<dbReference type="SUPFAM" id="SSF56024">
    <property type="entry name" value="Phospholipase D/nuclease"/>
    <property type="match status" value="1"/>
</dbReference>